<organism evidence="1 2">
    <name type="scientific">Sulfuriroseicoccus oceanibius</name>
    <dbReference type="NCBI Taxonomy" id="2707525"/>
    <lineage>
        <taxon>Bacteria</taxon>
        <taxon>Pseudomonadati</taxon>
        <taxon>Verrucomicrobiota</taxon>
        <taxon>Verrucomicrobiia</taxon>
        <taxon>Verrucomicrobiales</taxon>
        <taxon>Verrucomicrobiaceae</taxon>
        <taxon>Sulfuriroseicoccus</taxon>
    </lineage>
</organism>
<dbReference type="InterPro" id="IPR026350">
    <property type="entry name" value="GxxExxY"/>
</dbReference>
<dbReference type="Pfam" id="PF13366">
    <property type="entry name" value="PDDEXK_3"/>
    <property type="match status" value="1"/>
</dbReference>
<name>A0A7T7JCZ4_9BACT</name>
<reference evidence="1 2" key="1">
    <citation type="submission" date="2020-12" db="EMBL/GenBank/DDBJ databases">
        <title>Sulforoseuscoccus oceanibium gen. nov., sp. nov., a representative of the phylum Verrucomicrobia with special cytoplasmic membrane, and proposal of Sulforoseuscoccusaceae fam. nov.</title>
        <authorList>
            <person name="Xi F."/>
        </authorList>
    </citation>
    <scope>NUCLEOTIDE SEQUENCE [LARGE SCALE GENOMIC DNA]</scope>
    <source>
        <strain evidence="1 2">T37</strain>
    </source>
</reference>
<evidence type="ECO:0000313" key="2">
    <source>
        <dbReference type="Proteomes" id="UP000475117"/>
    </source>
</evidence>
<proteinExistence type="predicted"/>
<dbReference type="KEGG" id="soa:G3M56_002720"/>
<gene>
    <name evidence="1" type="ORF">G3M56_002720</name>
</gene>
<keyword evidence="2" id="KW-1185">Reference proteome</keyword>
<protein>
    <submittedName>
        <fullName evidence="1">GxxExxY protein</fullName>
    </submittedName>
</protein>
<dbReference type="Proteomes" id="UP000475117">
    <property type="component" value="Chromosome"/>
</dbReference>
<dbReference type="AlphaFoldDB" id="A0A7T7JCZ4"/>
<evidence type="ECO:0000313" key="1">
    <source>
        <dbReference type="EMBL" id="QQL45521.1"/>
    </source>
</evidence>
<accession>A0A7T7JCZ4</accession>
<dbReference type="EMBL" id="CP066776">
    <property type="protein sequence ID" value="QQL45521.1"/>
    <property type="molecule type" value="Genomic_DNA"/>
</dbReference>
<dbReference type="RefSeq" id="WP_235203548.1">
    <property type="nucleotide sequence ID" value="NZ_CP066776.1"/>
</dbReference>
<dbReference type="NCBIfam" id="TIGR04256">
    <property type="entry name" value="GxxExxY"/>
    <property type="match status" value="1"/>
</dbReference>
<sequence>MSRGDPESYAVIGAAMEVQNHLGRGYLERAYQEALEIEFIERKIPYQREVAVTLHYKGRQLGAPYRADFVCYGSLLVELKAIPRLGDRDRAQMLHYLKGTKIERGLLINFASDRLEYERYILS</sequence>